<protein>
    <submittedName>
        <fullName evidence="1">Uncharacterized protein</fullName>
    </submittedName>
</protein>
<name>A0ABQ6NTY0_9BACL</name>
<comment type="caution">
    <text evidence="1">The sequence shown here is derived from an EMBL/GenBank/DDBJ whole genome shotgun (WGS) entry which is preliminary data.</text>
</comment>
<sequence length="83" mass="9756">MNMLIALVGLIILAMYYFRHRFVMPKWVLKILGLFLIVMLISHLSEAYDFLLQVSDEWWPFVKSTAHDLSSGLLHFLKKTKDT</sequence>
<dbReference type="RefSeq" id="WP_317981456.1">
    <property type="nucleotide sequence ID" value="NZ_BTCL01000020.1"/>
</dbReference>
<dbReference type="Proteomes" id="UP001285921">
    <property type="component" value="Unassembled WGS sequence"/>
</dbReference>
<dbReference type="EMBL" id="BTCL01000020">
    <property type="protein sequence ID" value="GMK47505.1"/>
    <property type="molecule type" value="Genomic_DNA"/>
</dbReference>
<proteinExistence type="predicted"/>
<keyword evidence="2" id="KW-1185">Reference proteome</keyword>
<evidence type="ECO:0000313" key="1">
    <source>
        <dbReference type="EMBL" id="GMK47505.1"/>
    </source>
</evidence>
<evidence type="ECO:0000313" key="2">
    <source>
        <dbReference type="Proteomes" id="UP001285921"/>
    </source>
</evidence>
<organism evidence="1 2">
    <name type="scientific">Paenibacillus glycanilyticus</name>
    <dbReference type="NCBI Taxonomy" id="126569"/>
    <lineage>
        <taxon>Bacteria</taxon>
        <taxon>Bacillati</taxon>
        <taxon>Bacillota</taxon>
        <taxon>Bacilli</taxon>
        <taxon>Bacillales</taxon>
        <taxon>Paenibacillaceae</taxon>
        <taxon>Paenibacillus</taxon>
    </lineage>
</organism>
<reference evidence="1 2" key="1">
    <citation type="submission" date="2023-05" db="EMBL/GenBank/DDBJ databases">
        <title>Draft genome of Paenibacillus sp. CCS26.</title>
        <authorList>
            <person name="Akita H."/>
            <person name="Shinto Y."/>
            <person name="Kimura Z."/>
        </authorList>
    </citation>
    <scope>NUCLEOTIDE SEQUENCE [LARGE SCALE GENOMIC DNA]</scope>
    <source>
        <strain evidence="1 2">CCS26</strain>
    </source>
</reference>
<gene>
    <name evidence="1" type="ORF">PghCCS26_46350</name>
</gene>
<accession>A0ABQ6NTY0</accession>